<dbReference type="GO" id="GO:0051213">
    <property type="term" value="F:dioxygenase activity"/>
    <property type="evidence" value="ECO:0007669"/>
    <property type="project" value="UniProtKB-KW"/>
</dbReference>
<dbReference type="InterPro" id="IPR001663">
    <property type="entry name" value="Rng_hydr_dOase-A"/>
</dbReference>
<organism evidence="9 10">
    <name type="scientific">Goekera deserti</name>
    <dbReference type="NCBI Taxonomy" id="2497753"/>
    <lineage>
        <taxon>Bacteria</taxon>
        <taxon>Bacillati</taxon>
        <taxon>Actinomycetota</taxon>
        <taxon>Actinomycetes</taxon>
        <taxon>Geodermatophilales</taxon>
        <taxon>Geodermatophilaceae</taxon>
        <taxon>Goekera</taxon>
    </lineage>
</organism>
<dbReference type="PROSITE" id="PS51296">
    <property type="entry name" value="RIESKE"/>
    <property type="match status" value="1"/>
</dbReference>
<keyword evidence="5" id="KW-0408">Iron</keyword>
<dbReference type="InterPro" id="IPR015879">
    <property type="entry name" value="Ring_hydroxy_dOase_asu_C_dom"/>
</dbReference>
<evidence type="ECO:0000313" key="10">
    <source>
        <dbReference type="Proteomes" id="UP000470470"/>
    </source>
</evidence>
<evidence type="ECO:0000256" key="1">
    <source>
        <dbReference type="ARBA" id="ARBA00001962"/>
    </source>
</evidence>
<keyword evidence="6" id="KW-0411">Iron-sulfur</keyword>
<dbReference type="Gene3D" id="2.102.10.10">
    <property type="entry name" value="Rieske [2Fe-2S] iron-sulphur domain"/>
    <property type="match status" value="1"/>
</dbReference>
<evidence type="ECO:0000259" key="8">
    <source>
        <dbReference type="PROSITE" id="PS51296"/>
    </source>
</evidence>
<comment type="cofactor">
    <cofactor evidence="1">
        <name>Fe cation</name>
        <dbReference type="ChEBI" id="CHEBI:24875"/>
    </cofactor>
</comment>
<accession>A0A7K3WGD6</accession>
<evidence type="ECO:0000313" key="9">
    <source>
        <dbReference type="EMBL" id="NEL55442.1"/>
    </source>
</evidence>
<evidence type="ECO:0000256" key="4">
    <source>
        <dbReference type="ARBA" id="ARBA00023002"/>
    </source>
</evidence>
<protein>
    <submittedName>
        <fullName evidence="9">Aromatic ring-hydroxylating dioxygenase subunit alpha</fullName>
    </submittedName>
</protein>
<reference evidence="9 10" key="1">
    <citation type="submission" date="2020-02" db="EMBL/GenBank/DDBJ databases">
        <title>The whole genome sequence of CPCC 205119.</title>
        <authorList>
            <person name="Jiang Z."/>
        </authorList>
    </citation>
    <scope>NUCLEOTIDE SEQUENCE [LARGE SCALE GENOMIC DNA]</scope>
    <source>
        <strain evidence="9 10">CPCC 205119</strain>
    </source>
</reference>
<gene>
    <name evidence="9" type="ORF">G1H19_15745</name>
</gene>
<evidence type="ECO:0000256" key="7">
    <source>
        <dbReference type="SAM" id="MobiDB-lite"/>
    </source>
</evidence>
<dbReference type="EMBL" id="JAAGWK010000022">
    <property type="protein sequence ID" value="NEL55442.1"/>
    <property type="molecule type" value="Genomic_DNA"/>
</dbReference>
<evidence type="ECO:0000256" key="3">
    <source>
        <dbReference type="ARBA" id="ARBA00022723"/>
    </source>
</evidence>
<proteinExistence type="predicted"/>
<dbReference type="PANTHER" id="PTHR43756:SF5">
    <property type="entry name" value="CHOLINE MONOOXYGENASE, CHLOROPLASTIC"/>
    <property type="match status" value="1"/>
</dbReference>
<dbReference type="GO" id="GO:0051537">
    <property type="term" value="F:2 iron, 2 sulfur cluster binding"/>
    <property type="evidence" value="ECO:0007669"/>
    <property type="project" value="UniProtKB-KW"/>
</dbReference>
<dbReference type="Pfam" id="PF00848">
    <property type="entry name" value="Ring_hydroxyl_A"/>
    <property type="match status" value="1"/>
</dbReference>
<dbReference type="InterPro" id="IPR017941">
    <property type="entry name" value="Rieske_2Fe-2S"/>
</dbReference>
<keyword evidence="2" id="KW-0001">2Fe-2S</keyword>
<dbReference type="SUPFAM" id="SSF55961">
    <property type="entry name" value="Bet v1-like"/>
    <property type="match status" value="1"/>
</dbReference>
<dbReference type="GO" id="GO:0004497">
    <property type="term" value="F:monooxygenase activity"/>
    <property type="evidence" value="ECO:0007669"/>
    <property type="project" value="UniProtKB-ARBA"/>
</dbReference>
<keyword evidence="4" id="KW-0560">Oxidoreductase</keyword>
<dbReference type="InterPro" id="IPR036922">
    <property type="entry name" value="Rieske_2Fe-2S_sf"/>
</dbReference>
<evidence type="ECO:0000256" key="2">
    <source>
        <dbReference type="ARBA" id="ARBA00022714"/>
    </source>
</evidence>
<dbReference type="PRINTS" id="PR00090">
    <property type="entry name" value="RNGDIOXGNASE"/>
</dbReference>
<dbReference type="GO" id="GO:0005506">
    <property type="term" value="F:iron ion binding"/>
    <property type="evidence" value="ECO:0007669"/>
    <property type="project" value="InterPro"/>
</dbReference>
<evidence type="ECO:0000256" key="5">
    <source>
        <dbReference type="ARBA" id="ARBA00023004"/>
    </source>
</evidence>
<name>A0A7K3WGD6_9ACTN</name>
<sequence>MVFVPTRGDLPPRHGPDVPLLPAGAEPATVPASVYRDPERYERERTDVLARTWQIVCRSSQIPAAGDHQVWEGQGETIVVTRRRDGGVTGFHNVCQHRGARIVKESGCGARRFRCRWHNWTYDLEGAVLGVPDREDFAPEQLDGLAAPPVECAEWGGWVWVVLAGPGVAPPLTEWLGPELTGDLGAYRMEDMLLIDKLEFDLPVNWKVVIDGFNENYHAPALHRVPAQDVKDGRESTFFHWGPHGMMVVPYKGVLPRLKESRDHQGLAICHYTVFPTAVFNNNPNHLQLFRAVPLAVDRTRFETWELQYDPQGDEDYTAEVDAHWERLKQVVAEDVEIYGEVAATRTSSAYTRNVLNDHECKITHFHRTVQRMLDAGEARREQ</sequence>
<keyword evidence="9" id="KW-0223">Dioxygenase</keyword>
<dbReference type="AlphaFoldDB" id="A0A7K3WGD6"/>
<keyword evidence="3" id="KW-0479">Metal-binding</keyword>
<dbReference type="CDD" id="cd03469">
    <property type="entry name" value="Rieske_RO_Alpha_N"/>
    <property type="match status" value="1"/>
</dbReference>
<dbReference type="PANTHER" id="PTHR43756">
    <property type="entry name" value="CHOLINE MONOOXYGENASE, CHLOROPLASTIC"/>
    <property type="match status" value="1"/>
</dbReference>
<feature type="domain" description="Rieske" evidence="8">
    <location>
        <begin position="53"/>
        <end position="161"/>
    </location>
</feature>
<evidence type="ECO:0000256" key="6">
    <source>
        <dbReference type="ARBA" id="ARBA00023014"/>
    </source>
</evidence>
<dbReference type="RefSeq" id="WP_162392352.1">
    <property type="nucleotide sequence ID" value="NZ_JAABOZ010000001.1"/>
</dbReference>
<dbReference type="Gene3D" id="3.90.380.10">
    <property type="entry name" value="Naphthalene 1,2-dioxygenase Alpha Subunit, Chain A, domain 1"/>
    <property type="match status" value="2"/>
</dbReference>
<dbReference type="CDD" id="cd00680">
    <property type="entry name" value="RHO_alpha_C"/>
    <property type="match status" value="1"/>
</dbReference>
<feature type="region of interest" description="Disordered" evidence="7">
    <location>
        <begin position="1"/>
        <end position="25"/>
    </location>
</feature>
<keyword evidence="10" id="KW-1185">Reference proteome</keyword>
<comment type="caution">
    <text evidence="9">The sequence shown here is derived from an EMBL/GenBank/DDBJ whole genome shotgun (WGS) entry which is preliminary data.</text>
</comment>
<dbReference type="Proteomes" id="UP000470470">
    <property type="component" value="Unassembled WGS sequence"/>
</dbReference>
<dbReference type="Pfam" id="PF00355">
    <property type="entry name" value="Rieske"/>
    <property type="match status" value="1"/>
</dbReference>
<dbReference type="GO" id="GO:0016705">
    <property type="term" value="F:oxidoreductase activity, acting on paired donors, with incorporation or reduction of molecular oxygen"/>
    <property type="evidence" value="ECO:0007669"/>
    <property type="project" value="UniProtKB-ARBA"/>
</dbReference>
<dbReference type="SUPFAM" id="SSF50022">
    <property type="entry name" value="ISP domain"/>
    <property type="match status" value="1"/>
</dbReference>